<evidence type="ECO:0000259" key="3">
    <source>
        <dbReference type="PROSITE" id="PS50893"/>
    </source>
</evidence>
<dbReference type="SUPFAM" id="SSF52540">
    <property type="entry name" value="P-loop containing nucleoside triphosphate hydrolases"/>
    <property type="match status" value="2"/>
</dbReference>
<dbReference type="RefSeq" id="WP_220205661.1">
    <property type="nucleotide sequence ID" value="NZ_BNJK01000001.1"/>
</dbReference>
<dbReference type="AlphaFoldDB" id="A0A8J3IM42"/>
<keyword evidence="2 4" id="KW-0067">ATP-binding</keyword>
<dbReference type="SMART" id="SM00382">
    <property type="entry name" value="AAA"/>
    <property type="match status" value="2"/>
</dbReference>
<dbReference type="CDD" id="cd03221">
    <property type="entry name" value="ABCF_EF-3"/>
    <property type="match status" value="2"/>
</dbReference>
<dbReference type="FunFam" id="3.40.50.300:FF:000011">
    <property type="entry name" value="Putative ABC transporter ATP-binding component"/>
    <property type="match status" value="1"/>
</dbReference>
<evidence type="ECO:0000313" key="4">
    <source>
        <dbReference type="EMBL" id="GHO94955.1"/>
    </source>
</evidence>
<feature type="domain" description="ABC transporter" evidence="3">
    <location>
        <begin position="331"/>
        <end position="536"/>
    </location>
</feature>
<feature type="domain" description="ABC transporter" evidence="3">
    <location>
        <begin position="2"/>
        <end position="259"/>
    </location>
</feature>
<dbReference type="Proteomes" id="UP000597444">
    <property type="component" value="Unassembled WGS sequence"/>
</dbReference>
<gene>
    <name evidence="4" type="ORF">KSF_050030</name>
</gene>
<dbReference type="InterPro" id="IPR003593">
    <property type="entry name" value="AAA+_ATPase"/>
</dbReference>
<dbReference type="Gene3D" id="3.40.50.300">
    <property type="entry name" value="P-loop containing nucleotide triphosphate hydrolases"/>
    <property type="match status" value="2"/>
</dbReference>
<dbReference type="GO" id="GO:0016887">
    <property type="term" value="F:ATP hydrolysis activity"/>
    <property type="evidence" value="ECO:0007669"/>
    <property type="project" value="InterPro"/>
</dbReference>
<evidence type="ECO:0000256" key="2">
    <source>
        <dbReference type="ARBA" id="ARBA00022840"/>
    </source>
</evidence>
<evidence type="ECO:0000313" key="5">
    <source>
        <dbReference type="Proteomes" id="UP000597444"/>
    </source>
</evidence>
<dbReference type="PANTHER" id="PTHR42855">
    <property type="entry name" value="ABC TRANSPORTER ATP-BINDING SUBUNIT"/>
    <property type="match status" value="1"/>
</dbReference>
<accession>A0A8J3IM42</accession>
<dbReference type="PANTHER" id="PTHR42855:SF2">
    <property type="entry name" value="DRUG RESISTANCE ABC TRANSPORTER,ATP-BINDING PROTEIN"/>
    <property type="match status" value="1"/>
</dbReference>
<comment type="caution">
    <text evidence="4">The sequence shown here is derived from an EMBL/GenBank/DDBJ whole genome shotgun (WGS) entry which is preliminary data.</text>
</comment>
<keyword evidence="5" id="KW-1185">Reference proteome</keyword>
<dbReference type="PROSITE" id="PS00211">
    <property type="entry name" value="ABC_TRANSPORTER_1"/>
    <property type="match status" value="2"/>
</dbReference>
<organism evidence="4 5">
    <name type="scientific">Reticulibacter mediterranei</name>
    <dbReference type="NCBI Taxonomy" id="2778369"/>
    <lineage>
        <taxon>Bacteria</taxon>
        <taxon>Bacillati</taxon>
        <taxon>Chloroflexota</taxon>
        <taxon>Ktedonobacteria</taxon>
        <taxon>Ktedonobacterales</taxon>
        <taxon>Reticulibacteraceae</taxon>
        <taxon>Reticulibacter</taxon>
    </lineage>
</organism>
<dbReference type="InterPro" id="IPR003439">
    <property type="entry name" value="ABC_transporter-like_ATP-bd"/>
</dbReference>
<reference evidence="4" key="1">
    <citation type="submission" date="2020-10" db="EMBL/GenBank/DDBJ databases">
        <title>Taxonomic study of unclassified bacteria belonging to the class Ktedonobacteria.</title>
        <authorList>
            <person name="Yabe S."/>
            <person name="Wang C.M."/>
            <person name="Zheng Y."/>
            <person name="Sakai Y."/>
            <person name="Cavaletti L."/>
            <person name="Monciardini P."/>
            <person name="Donadio S."/>
        </authorList>
    </citation>
    <scope>NUCLEOTIDE SEQUENCE</scope>
    <source>
        <strain evidence="4">ID150040</strain>
    </source>
</reference>
<dbReference type="Pfam" id="PF00005">
    <property type="entry name" value="ABC_tran"/>
    <property type="match status" value="2"/>
</dbReference>
<dbReference type="PROSITE" id="PS50893">
    <property type="entry name" value="ABC_TRANSPORTER_2"/>
    <property type="match status" value="2"/>
</dbReference>
<dbReference type="EMBL" id="BNJK01000001">
    <property type="protein sequence ID" value="GHO94955.1"/>
    <property type="molecule type" value="Genomic_DNA"/>
</dbReference>
<keyword evidence="1" id="KW-0547">Nucleotide-binding</keyword>
<dbReference type="InterPro" id="IPR027417">
    <property type="entry name" value="P-loop_NTPase"/>
</dbReference>
<dbReference type="InterPro" id="IPR017871">
    <property type="entry name" value="ABC_transporter-like_CS"/>
</dbReference>
<dbReference type="GO" id="GO:0005524">
    <property type="term" value="F:ATP binding"/>
    <property type="evidence" value="ECO:0007669"/>
    <property type="project" value="UniProtKB-KW"/>
</dbReference>
<evidence type="ECO:0000256" key="1">
    <source>
        <dbReference type="ARBA" id="ARBA00022741"/>
    </source>
</evidence>
<protein>
    <submittedName>
        <fullName evidence="4">ABC transporter ATP-binding protein</fullName>
    </submittedName>
</protein>
<dbReference type="InterPro" id="IPR032781">
    <property type="entry name" value="ABC_tran_Xtn"/>
</dbReference>
<proteinExistence type="predicted"/>
<dbReference type="Pfam" id="PF12848">
    <property type="entry name" value="ABC_tran_Xtn"/>
    <property type="match status" value="1"/>
</dbReference>
<dbReference type="InterPro" id="IPR051309">
    <property type="entry name" value="ABCF_ATPase"/>
</dbReference>
<sequence length="536" mass="59687">MLQINHIHLAYGPRMVLDDVSFTVAPGEKAGLIGVNGAGKSSLLKIIAGFQESDSGTVMLPRSYGYLSQDVAHEAPIAGGELVRDFIFSSTGLDKAIAAYEEHSARIAAAQDDGELETQLTRFALAQDALERLGYYDADARCEQLIAGLNLGGVTLDRTVSTLSGGQKTKLALVRLLFQSPDLLLLDEPTNFLDVEATGWLMEFLESYQGAILIISHDIDLLDRSITKILRLNEFTHKVEEYRGTYSNYLTITGDALALIEKTRRLQEREIERLRKTSQKLRKFGATRVSQRNSIDRRIEALEKSKPQQVQSSRSIKIDFPVRYASERTVLLAEGLCKSYGKRQIFRDINFQVERGQRLVIVGLNGAGKTTLLRTLLDLTPLTAGDVVIGDRVRLGYYAQENEGLNYDNTVIHEAGDVLPDNMKRVRSILGRFLFTGDRVFQQIGTLSGGEKTRLALAKMVLDGPNLLILDEPTTHLDVMSRNIIGEALSSYNGTIIAVTHDIEFVRHLNPDTLLLMPEGRTVLYDTRYDELLERA</sequence>
<name>A0A8J3IM42_9CHLR</name>